<organism evidence="7 8">
    <name type="scientific">Fictibacillus macauensis ZFHKF-1</name>
    <dbReference type="NCBI Taxonomy" id="1196324"/>
    <lineage>
        <taxon>Bacteria</taxon>
        <taxon>Bacillati</taxon>
        <taxon>Bacillota</taxon>
        <taxon>Bacilli</taxon>
        <taxon>Bacillales</taxon>
        <taxon>Fictibacillaceae</taxon>
        <taxon>Fictibacillus</taxon>
    </lineage>
</organism>
<sequence>MYALYDIAMMDEAEVQSIRCISERIVSLYDKTAPLLRSLDDHHFMSLGIPEEVLPYIRMQPLPVEGIIRRLDLVKTATSWKHYELNADTPTFIVETHEMNHYIASEFGARDANEGCKALLQEAIVKAIYYSHLSEAVPKIVFTAHESHVEDWNTSKYLGELSGLPHELLSLDRLIVVKDKGLFTPSYEKIDVLYRQTYPIEHLVHDVSVAGDPVGLELLDLVKAGKLAIINPLSAFLLQSKAVQAVIWSLHMENSPYFSAEEHEWIEAYFIPSFLDASSFIEQGKAYVEKPCFGREGDSIKIYDEHNQLIRSSSVQHVQKSVNMYQEYVELPQCEVKTPDGIRSGHYLVGSFVIGDEAGAIGIRVGNVITGNESCFLAVGMR</sequence>
<keyword evidence="5" id="KW-0460">Magnesium</keyword>
<evidence type="ECO:0000256" key="2">
    <source>
        <dbReference type="ARBA" id="ARBA00022723"/>
    </source>
</evidence>
<evidence type="ECO:0000313" key="7">
    <source>
        <dbReference type="EMBL" id="EIT83646.1"/>
    </source>
</evidence>
<feature type="domain" description="Glutathionylspermidine synthase pre-ATP-grasp-like" evidence="6">
    <location>
        <begin position="8"/>
        <end position="377"/>
    </location>
</feature>
<dbReference type="SUPFAM" id="SSF56059">
    <property type="entry name" value="Glutathione synthetase ATP-binding domain-like"/>
    <property type="match status" value="1"/>
</dbReference>
<dbReference type="Pfam" id="PF03738">
    <property type="entry name" value="GSP_synth"/>
    <property type="match status" value="1"/>
</dbReference>
<name>I8IVZ3_9BACL</name>
<protein>
    <submittedName>
        <fullName evidence="7">Glutathionylspermidine synthase</fullName>
    </submittedName>
</protein>
<keyword evidence="2" id="KW-0479">Metal-binding</keyword>
<evidence type="ECO:0000256" key="3">
    <source>
        <dbReference type="ARBA" id="ARBA00022741"/>
    </source>
</evidence>
<keyword evidence="3" id="KW-0547">Nucleotide-binding</keyword>
<dbReference type="GO" id="GO:0005524">
    <property type="term" value="F:ATP binding"/>
    <property type="evidence" value="ECO:0007669"/>
    <property type="project" value="UniProtKB-KW"/>
</dbReference>
<dbReference type="STRING" id="1196324.A374_19040"/>
<dbReference type="EMBL" id="AKKV01000053">
    <property type="protein sequence ID" value="EIT83646.1"/>
    <property type="molecule type" value="Genomic_DNA"/>
</dbReference>
<dbReference type="Proteomes" id="UP000004080">
    <property type="component" value="Unassembled WGS sequence"/>
</dbReference>
<comment type="caution">
    <text evidence="7">The sequence shown here is derived from an EMBL/GenBank/DDBJ whole genome shotgun (WGS) entry which is preliminary data.</text>
</comment>
<evidence type="ECO:0000256" key="4">
    <source>
        <dbReference type="ARBA" id="ARBA00022840"/>
    </source>
</evidence>
<keyword evidence="4" id="KW-0067">ATP-binding</keyword>
<dbReference type="AlphaFoldDB" id="I8IVZ3"/>
<evidence type="ECO:0000313" key="8">
    <source>
        <dbReference type="Proteomes" id="UP000004080"/>
    </source>
</evidence>
<reference evidence="7 8" key="1">
    <citation type="journal article" date="2012" name="J. Bacteriol.">
        <title>Genome of Bacillus macauensis ZFHKF-1, a Long-Chain-Forming Bacterium.</title>
        <authorList>
            <person name="Cai L."/>
            <person name="Zhang T."/>
        </authorList>
    </citation>
    <scope>NUCLEOTIDE SEQUENCE [LARGE SCALE GENOMIC DNA]</scope>
    <source>
        <strain evidence="7 8">ZFHKF-1</strain>
    </source>
</reference>
<dbReference type="InterPro" id="IPR005494">
    <property type="entry name" value="GSPS_pre-ATP-grasp-like_dom"/>
</dbReference>
<keyword evidence="8" id="KW-1185">Reference proteome</keyword>
<dbReference type="eggNOG" id="COG0754">
    <property type="taxonomic scope" value="Bacteria"/>
</dbReference>
<gene>
    <name evidence="7" type="ORF">A374_19040</name>
</gene>
<evidence type="ECO:0000259" key="6">
    <source>
        <dbReference type="Pfam" id="PF03738"/>
    </source>
</evidence>
<proteinExistence type="predicted"/>
<dbReference type="Gene3D" id="3.30.1490.330">
    <property type="match status" value="1"/>
</dbReference>
<evidence type="ECO:0000256" key="5">
    <source>
        <dbReference type="ARBA" id="ARBA00022842"/>
    </source>
</evidence>
<keyword evidence="1" id="KW-0436">Ligase</keyword>
<dbReference type="GO" id="GO:0016874">
    <property type="term" value="F:ligase activity"/>
    <property type="evidence" value="ECO:0007669"/>
    <property type="project" value="UniProtKB-KW"/>
</dbReference>
<evidence type="ECO:0000256" key="1">
    <source>
        <dbReference type="ARBA" id="ARBA00022598"/>
    </source>
</evidence>
<dbReference type="PATRIC" id="fig|1196324.3.peg.3866"/>
<dbReference type="GO" id="GO:0046872">
    <property type="term" value="F:metal ion binding"/>
    <property type="evidence" value="ECO:0007669"/>
    <property type="project" value="UniProtKB-KW"/>
</dbReference>
<accession>I8IVZ3</accession>